<dbReference type="GO" id="GO:0005737">
    <property type="term" value="C:cytoplasm"/>
    <property type="evidence" value="ECO:0007669"/>
    <property type="project" value="InterPro"/>
</dbReference>
<organism evidence="9">
    <name type="scientific">freshwater metagenome</name>
    <dbReference type="NCBI Taxonomy" id="449393"/>
    <lineage>
        <taxon>unclassified sequences</taxon>
        <taxon>metagenomes</taxon>
        <taxon>ecological metagenomes</taxon>
    </lineage>
</organism>
<comment type="catalytic activity">
    <reaction evidence="1">
        <text>Release of an N-terminal amino acid, Xaa-|-Yaa-, in which Xaa is preferably Leu, but may be other amino acids including Pro although not Arg or Lys, and Yaa may be Pro. Amino acid amides and methyl esters are also readily hydrolyzed, but rates on arylamides are exceedingly low.</text>
        <dbReference type="EC" id="3.4.11.1"/>
    </reaction>
</comment>
<dbReference type="PANTHER" id="PTHR11963">
    <property type="entry name" value="LEUCINE AMINOPEPTIDASE-RELATED"/>
    <property type="match status" value="1"/>
</dbReference>
<dbReference type="NCBIfam" id="NF002073">
    <property type="entry name" value="PRK00913.1-2"/>
    <property type="match status" value="1"/>
</dbReference>
<reference evidence="9" key="1">
    <citation type="submission" date="2020-05" db="EMBL/GenBank/DDBJ databases">
        <authorList>
            <person name="Chiriac C."/>
            <person name="Salcher M."/>
            <person name="Ghai R."/>
            <person name="Kavagutti S V."/>
        </authorList>
    </citation>
    <scope>NUCLEOTIDE SEQUENCE</scope>
</reference>
<keyword evidence="6" id="KW-0378">Hydrolase</keyword>
<evidence type="ECO:0000256" key="7">
    <source>
        <dbReference type="SAM" id="MobiDB-lite"/>
    </source>
</evidence>
<keyword evidence="4" id="KW-0031">Aminopeptidase</keyword>
<feature type="compositionally biased region" description="Basic residues" evidence="7">
    <location>
        <begin position="500"/>
        <end position="524"/>
    </location>
</feature>
<feature type="domain" description="Cytosol aminopeptidase" evidence="8">
    <location>
        <begin position="342"/>
        <end position="349"/>
    </location>
</feature>
<dbReference type="Pfam" id="PF00883">
    <property type="entry name" value="Peptidase_M17"/>
    <property type="match status" value="1"/>
</dbReference>
<dbReference type="InterPro" id="IPR043472">
    <property type="entry name" value="Macro_dom-like"/>
</dbReference>
<dbReference type="HAMAP" id="MF_00181">
    <property type="entry name" value="Cytosol_peptidase_M17"/>
    <property type="match status" value="1"/>
</dbReference>
<gene>
    <name evidence="9" type="ORF">UFOPK3897_01779</name>
</gene>
<feature type="region of interest" description="Disordered" evidence="7">
    <location>
        <begin position="495"/>
        <end position="524"/>
    </location>
</feature>
<evidence type="ECO:0000259" key="8">
    <source>
        <dbReference type="PROSITE" id="PS00631"/>
    </source>
</evidence>
<accession>A0A6J7NF52</accession>
<dbReference type="CDD" id="cd00433">
    <property type="entry name" value="Peptidase_M17"/>
    <property type="match status" value="1"/>
</dbReference>
<protein>
    <recommendedName>
        <fullName evidence="3">leucyl aminopeptidase</fullName>
        <ecNumber evidence="3">3.4.11.1</ecNumber>
    </recommendedName>
</protein>
<name>A0A6J7NF52_9ZZZZ</name>
<dbReference type="PRINTS" id="PR00481">
    <property type="entry name" value="LAMNOPPTDASE"/>
</dbReference>
<dbReference type="InterPro" id="IPR023042">
    <property type="entry name" value="Peptidase_M17_leu_NH2_pept"/>
</dbReference>
<dbReference type="EC" id="3.4.11.1" evidence="3"/>
<comment type="similarity">
    <text evidence="2">Belongs to the peptidase M17 family.</text>
</comment>
<evidence type="ECO:0000256" key="6">
    <source>
        <dbReference type="ARBA" id="ARBA00022801"/>
    </source>
</evidence>
<dbReference type="PANTHER" id="PTHR11963:SF23">
    <property type="entry name" value="CYTOSOL AMINOPEPTIDASE"/>
    <property type="match status" value="1"/>
</dbReference>
<dbReference type="GO" id="GO:0006508">
    <property type="term" value="P:proteolysis"/>
    <property type="evidence" value="ECO:0007669"/>
    <property type="project" value="UniProtKB-KW"/>
</dbReference>
<dbReference type="InterPro" id="IPR008283">
    <property type="entry name" value="Peptidase_M17_N"/>
</dbReference>
<dbReference type="SUPFAM" id="SSF53187">
    <property type="entry name" value="Zn-dependent exopeptidases"/>
    <property type="match status" value="1"/>
</dbReference>
<dbReference type="Gene3D" id="3.40.220.10">
    <property type="entry name" value="Leucine Aminopeptidase, subunit E, domain 1"/>
    <property type="match status" value="1"/>
</dbReference>
<evidence type="ECO:0000256" key="3">
    <source>
        <dbReference type="ARBA" id="ARBA00012565"/>
    </source>
</evidence>
<dbReference type="GO" id="GO:0030145">
    <property type="term" value="F:manganese ion binding"/>
    <property type="evidence" value="ECO:0007669"/>
    <property type="project" value="InterPro"/>
</dbReference>
<evidence type="ECO:0000256" key="2">
    <source>
        <dbReference type="ARBA" id="ARBA00009528"/>
    </source>
</evidence>
<keyword evidence="5" id="KW-0645">Protease</keyword>
<proteinExistence type="inferred from homology"/>
<dbReference type="Pfam" id="PF02789">
    <property type="entry name" value="Peptidase_M17_N"/>
    <property type="match status" value="1"/>
</dbReference>
<dbReference type="InterPro" id="IPR000819">
    <property type="entry name" value="Peptidase_M17_C"/>
</dbReference>
<dbReference type="AlphaFoldDB" id="A0A6J7NF52"/>
<dbReference type="InterPro" id="IPR011356">
    <property type="entry name" value="Leucine_aapep/pepB"/>
</dbReference>
<evidence type="ECO:0000256" key="1">
    <source>
        <dbReference type="ARBA" id="ARBA00000135"/>
    </source>
</evidence>
<dbReference type="Gene3D" id="3.40.630.10">
    <property type="entry name" value="Zn peptidases"/>
    <property type="match status" value="1"/>
</dbReference>
<evidence type="ECO:0000256" key="5">
    <source>
        <dbReference type="ARBA" id="ARBA00022670"/>
    </source>
</evidence>
<dbReference type="GO" id="GO:0070006">
    <property type="term" value="F:metalloaminopeptidase activity"/>
    <property type="evidence" value="ECO:0007669"/>
    <property type="project" value="InterPro"/>
</dbReference>
<sequence length="524" mass="54097">MNLTCSFSTVNPAAADVDLLVVPVYANGELGPGAEVVAAAFAGAISDYMAAAGFAGKPGQILRVPVSGLPALSALLVGVGEREKVSEEILCRAAAIAVRSASAVSALATTLALAGPKTISAEAAAYSVAEGSLLGAYEFRAYKTSGADSELSQVVLLGTKSAEVANALKRAQVVAEAVIWARDLVNEPSGTKSPTEFATAANRLLSKRGVKVTVLNEAQIRAQKMGGVIGVGQGSVRPPRFVKAVYEPAGSKARGTLALVGKGVVFDTGGISIKPSDGMETMKTDMGGAAAVLGAMATLRALGVKHRVVAYTPMVENMPSGSAIRPGDVLKMRSGKTVEVLNTDAEGRLILADALSWADDDGADAIVDLATLTGACVVALGEKIAGLMGNDDDWSKQVQQAADRAGEPVWPLPLPEAYREQVVSEVADLRNITNTRWGGTLTAGLFLEEFVGDTPWVHLDIAGPSRANSHDGEMTAGGTGFGVRTLVELARTFVPPAKKAPAKKAPAKKAPAKKVAKKRPPVRR</sequence>
<dbReference type="SUPFAM" id="SSF52949">
    <property type="entry name" value="Macro domain-like"/>
    <property type="match status" value="1"/>
</dbReference>
<evidence type="ECO:0000256" key="4">
    <source>
        <dbReference type="ARBA" id="ARBA00022438"/>
    </source>
</evidence>
<evidence type="ECO:0000313" key="9">
    <source>
        <dbReference type="EMBL" id="CAB4992050.1"/>
    </source>
</evidence>
<dbReference type="PROSITE" id="PS00631">
    <property type="entry name" value="CYTOSOL_AP"/>
    <property type="match status" value="1"/>
</dbReference>
<dbReference type="EMBL" id="CAFBOF010000091">
    <property type="protein sequence ID" value="CAB4992050.1"/>
    <property type="molecule type" value="Genomic_DNA"/>
</dbReference>